<keyword evidence="9" id="KW-0245">EGF-like domain</keyword>
<dbReference type="PROSITE" id="PS01186">
    <property type="entry name" value="EGF_2"/>
    <property type="match status" value="1"/>
</dbReference>
<keyword evidence="3" id="KW-0964">Secreted</keyword>
<dbReference type="OrthoDB" id="9998011at2759"/>
<proteinExistence type="inferred from homology"/>
<feature type="compositionally biased region" description="Basic and acidic residues" evidence="10">
    <location>
        <begin position="1814"/>
        <end position="1847"/>
    </location>
</feature>
<feature type="signal peptide" evidence="11">
    <location>
        <begin position="1"/>
        <end position="19"/>
    </location>
</feature>
<dbReference type="SMART" id="SM01361">
    <property type="entry name" value="A2M_recep"/>
    <property type="match status" value="1"/>
</dbReference>
<dbReference type="PROSITE" id="PS50026">
    <property type="entry name" value="EGF_3"/>
    <property type="match status" value="1"/>
</dbReference>
<evidence type="ECO:0000259" key="12">
    <source>
        <dbReference type="PROSITE" id="PS50026"/>
    </source>
</evidence>
<dbReference type="Gene3D" id="2.20.130.20">
    <property type="match status" value="1"/>
</dbReference>
<dbReference type="RefSeq" id="XP_022095175.1">
    <property type="nucleotide sequence ID" value="XM_022239483.1"/>
</dbReference>
<dbReference type="Gene3D" id="6.20.50.160">
    <property type="match status" value="1"/>
</dbReference>
<dbReference type="Pfam" id="PF07678">
    <property type="entry name" value="TED_complement"/>
    <property type="match status" value="1"/>
</dbReference>
<name>A0A8B7YRT0_ACAPL</name>
<keyword evidence="6" id="KW-0722">Serine protease inhibitor</keyword>
<keyword evidence="13" id="KW-1185">Reference proteome</keyword>
<dbReference type="Pfam" id="PF00207">
    <property type="entry name" value="A2M"/>
    <property type="match status" value="1"/>
</dbReference>
<evidence type="ECO:0000256" key="9">
    <source>
        <dbReference type="PROSITE-ProRule" id="PRU00076"/>
    </source>
</evidence>
<feature type="compositionally biased region" description="Basic and acidic residues" evidence="10">
    <location>
        <begin position="1674"/>
        <end position="1724"/>
    </location>
</feature>
<dbReference type="InterPro" id="IPR000152">
    <property type="entry name" value="EGF-type_Asp/Asn_hydroxyl_site"/>
</dbReference>
<dbReference type="PROSITE" id="PS00010">
    <property type="entry name" value="ASX_HYDROXYL"/>
    <property type="match status" value="1"/>
</dbReference>
<dbReference type="SUPFAM" id="SSF57196">
    <property type="entry name" value="EGF/Laminin"/>
    <property type="match status" value="1"/>
</dbReference>
<evidence type="ECO:0000313" key="14">
    <source>
        <dbReference type="RefSeq" id="XP_022095175.1"/>
    </source>
</evidence>
<evidence type="ECO:0000256" key="1">
    <source>
        <dbReference type="ARBA" id="ARBA00004613"/>
    </source>
</evidence>
<dbReference type="GeneID" id="110981687"/>
<feature type="domain" description="EGF-like" evidence="12">
    <location>
        <begin position="2073"/>
        <end position="2114"/>
    </location>
</feature>
<evidence type="ECO:0000256" key="8">
    <source>
        <dbReference type="ARBA" id="ARBA00023180"/>
    </source>
</evidence>
<dbReference type="Gene3D" id="1.50.10.20">
    <property type="match status" value="1"/>
</dbReference>
<organism evidence="13 14">
    <name type="scientific">Acanthaster planci</name>
    <name type="common">Crown-of-thorns starfish</name>
    <dbReference type="NCBI Taxonomy" id="133434"/>
    <lineage>
        <taxon>Eukaryota</taxon>
        <taxon>Metazoa</taxon>
        <taxon>Echinodermata</taxon>
        <taxon>Eleutherozoa</taxon>
        <taxon>Asterozoa</taxon>
        <taxon>Asteroidea</taxon>
        <taxon>Valvatacea</taxon>
        <taxon>Valvatida</taxon>
        <taxon>Acanthasteridae</taxon>
        <taxon>Acanthaster</taxon>
    </lineage>
</organism>
<dbReference type="InterPro" id="IPR013783">
    <property type="entry name" value="Ig-like_fold"/>
</dbReference>
<dbReference type="SMART" id="SM01419">
    <property type="entry name" value="Thiol-ester_cl"/>
    <property type="match status" value="1"/>
</dbReference>
<keyword evidence="5 11" id="KW-0732">Signal</keyword>
<dbReference type="InterPro" id="IPR041555">
    <property type="entry name" value="MG3"/>
</dbReference>
<dbReference type="SUPFAM" id="SSF48239">
    <property type="entry name" value="Terpenoid cyclases/Protein prenyltransferases"/>
    <property type="match status" value="1"/>
</dbReference>
<dbReference type="Pfam" id="PF07703">
    <property type="entry name" value="A2M_BRD"/>
    <property type="match status" value="1"/>
</dbReference>
<dbReference type="CDD" id="cd02897">
    <property type="entry name" value="A2M_2"/>
    <property type="match status" value="1"/>
</dbReference>
<dbReference type="InterPro" id="IPR019742">
    <property type="entry name" value="MacrogloblnA2_CS"/>
</dbReference>
<evidence type="ECO:0000256" key="5">
    <source>
        <dbReference type="ARBA" id="ARBA00022729"/>
    </source>
</evidence>
<dbReference type="GO" id="GO:0005509">
    <property type="term" value="F:calcium ion binding"/>
    <property type="evidence" value="ECO:0007669"/>
    <property type="project" value="InterPro"/>
</dbReference>
<keyword evidence="7" id="KW-1015">Disulfide bond</keyword>
<dbReference type="InterPro" id="IPR047565">
    <property type="entry name" value="Alpha-macroglob_thiol-ester_cl"/>
</dbReference>
<dbReference type="Gene3D" id="2.60.40.1930">
    <property type="match status" value="2"/>
</dbReference>
<evidence type="ECO:0000256" key="2">
    <source>
        <dbReference type="ARBA" id="ARBA00010952"/>
    </source>
</evidence>
<dbReference type="FunFam" id="1.50.10.20:FF:000001">
    <property type="entry name" value="CD109 isoform 1"/>
    <property type="match status" value="1"/>
</dbReference>
<dbReference type="InterPro" id="IPR036595">
    <property type="entry name" value="A-macroglobulin_rcpt-bd_sf"/>
</dbReference>
<dbReference type="InterPro" id="IPR014756">
    <property type="entry name" value="Ig_E-set"/>
</dbReference>
<dbReference type="SMART" id="SM00181">
    <property type="entry name" value="EGF"/>
    <property type="match status" value="4"/>
</dbReference>
<evidence type="ECO:0000256" key="7">
    <source>
        <dbReference type="ARBA" id="ARBA00023157"/>
    </source>
</evidence>
<evidence type="ECO:0000256" key="4">
    <source>
        <dbReference type="ARBA" id="ARBA00022690"/>
    </source>
</evidence>
<keyword evidence="8" id="KW-0325">Glycoprotein</keyword>
<keyword evidence="4" id="KW-0646">Protease inhibitor</keyword>
<dbReference type="InterPro" id="IPR041813">
    <property type="entry name" value="A2M_TED"/>
</dbReference>
<feature type="chain" id="PRO_5034421609" evidence="11">
    <location>
        <begin position="20"/>
        <end position="2235"/>
    </location>
</feature>
<dbReference type="Proteomes" id="UP000694845">
    <property type="component" value="Unplaced"/>
</dbReference>
<dbReference type="PANTHER" id="PTHR11412:SF171">
    <property type="entry name" value="PREGNANCY ZONE PROTEIN-LIKE PROTEIN"/>
    <property type="match status" value="1"/>
</dbReference>
<dbReference type="InterPro" id="IPR008930">
    <property type="entry name" value="Terpenoid_cyclase/PrenylTrfase"/>
</dbReference>
<dbReference type="PANTHER" id="PTHR11412">
    <property type="entry name" value="MACROGLOBULIN / COMPLEMENT"/>
    <property type="match status" value="1"/>
</dbReference>
<reference evidence="14" key="1">
    <citation type="submission" date="2025-08" db="UniProtKB">
        <authorList>
            <consortium name="RefSeq"/>
        </authorList>
    </citation>
    <scope>IDENTIFICATION</scope>
</reference>
<comment type="subcellular location">
    <subcellularLocation>
        <location evidence="1">Secreted</location>
    </subcellularLocation>
</comment>
<evidence type="ECO:0000256" key="6">
    <source>
        <dbReference type="ARBA" id="ARBA00022900"/>
    </source>
</evidence>
<dbReference type="InterPro" id="IPR011626">
    <property type="entry name" value="Alpha-macroglobulin_TED"/>
</dbReference>
<protein>
    <submittedName>
        <fullName evidence="14">Alpha-2-macroglobulin-like isoform X1</fullName>
    </submittedName>
</protein>
<dbReference type="InterPro" id="IPR000742">
    <property type="entry name" value="EGF"/>
</dbReference>
<comment type="similarity">
    <text evidence="2">Belongs to the protease inhibitor I39 (alpha-2-macroglobulin) family.</text>
</comment>
<dbReference type="Gene3D" id="2.10.25.10">
    <property type="entry name" value="Laminin"/>
    <property type="match status" value="2"/>
</dbReference>
<dbReference type="Gene3D" id="2.60.40.690">
    <property type="entry name" value="Alpha-macroglobulin, receptor-binding domain"/>
    <property type="match status" value="1"/>
</dbReference>
<dbReference type="Pfam" id="PF17789">
    <property type="entry name" value="MG4"/>
    <property type="match status" value="1"/>
</dbReference>
<sequence length="2235" mass="246802">MKLIIFVAASLALHGLVQCLPQFNAEDSEDELTPYPFGYLVISPKVLFAGQEESICITIQDAEEPVEVMLSFMENNVTEISRAPPFNVEFETTCSRVEVPTLDESPKRVTLKVQMKRLSASEAELAAEKKVAIVKKESETYVQTDKPIYKPGQPVMFRVLTLDSDLKPDKTATSDIWVETPSGIRVVQWLNQSSPDGLIDLEIPMSSDPPLGEWKIVNIRGGERIERMFKVDEYVLPKFEITADLPPYILTDAEEFEVRICARYTYGQPVRGSYSADITTEEEYSWWYSSSERRPVLRFESADTGSSGCGTIIVPGELLYLNSSEYNIWNSRLQVDVNFTEDATGVTLSETVLSKPGIVTTEPLALSFKAPSTFKPGMPFDVWISVEYPDGSPAPGIQVKVTAKADYRVEIYNQTLTSSDEGMVHFVLEDVNIETAEISLFAVAEGYRNWDPSGSSDDYRYGYYYIYDPTAYLYAEASYSPSGSFVQVAPLDEQLIPGNEVQITTHFTADPETVEDLKWFFVFMSRNEILTVPVAAVEETGSRRRRFSEPVPDILPFEPEKVNITQPGSLYSRQDRFTVTSKMSPAAKLLVYYIRPDKEVVADSISLDVQPEFGNKVYMAFTNAEETPGGKAQLKLSASEGSLCAIGIVDKSVYVLEDDEDRITKEKVFEKLRSDQDHYTNYWVPNRSDHCPDEYPWWWYPDLDRKRRRRTSVPYYGGTSVYEDSSKAFEDMGFIFMSNLMVETRPCNADRYPVIAYNREVAGQEGPVGGAPLTAAAPAVRSFFPETWLWKLERIGDLGEAELDLDVPHTITEWVGNGFCTSAETGLGVADTTTLRAFQPFFVSLTLPYSIIRGEEVTIKATVFNYLSDQCMVIRVSLIASDEFEVVDGTVDQKECVCAQTSKRVEFQVRGLALGEIDVEVHAVSVADDELLCGNEASLSEETGVSDGVRRKLLVEPEGIEHQYSINKYFCPSEFPFYSYIKRFPLPTPPNTVPGSMRGRMSLTGDLMGQTVSNLDNLLQIPTGCGEQNMLGFVPNIVAMQYFTQSGTLTDDLRTRAQTNMKKGYMRELNYRLKDGSYSAFGESDEEGSTWLTAYVVRSFAQAAEFISIDQRDLDVTIDWLKQQQNKQGCFNARGKLCHKAMAGGVNNEITLTSYVVTSLLEAGVAPEDPVILNALSCLESEANTLSDTYAAAQLAYAMVLAGHPAASDVMDYLESVAVTEGEHKRWVSNRDDVAEYDTYYRASRQAQEIEMTAYVLLAYTEYLSPEEARVEGSPVSRWLVSQQSSSGGFSSTQDTVIGLQALAAYAGILSKEPLKLRVEVMERGRKVRQLELLERNKLVVQEMDLNVPNTYTVRARGKGCGLLQFTVYYNMLPRTPPVAPFALTKRSRNLDNLCKKFVTNVCASYTGTGGANMVLAQVKLVTGFVPDTASIADLNAQAMMSKLKRVETEGKTINFYIDQGLDATPVCWDFVANKEFDVNNAKPGTLNMYDYYEKDLAISESLEFLCEPTEEEMPEPDKPVPEVEPTAKPDKPIVPEVEPTAKPDKPVVPEVEPTAKPDKPVVPEVEPTAKPDKPVVPEVEPTAKPDKPVVPEVEPTAKPDKPVVPEVEPTAKPDKPVVPEVEPTAKPDKPVVPEVEPTAKPDKPVVPEVKPTDKPVVPEVETTAKPVVPEAEPTAKPEKPVVPEIEPTAKPDKPVVPDIEPTAKPDKPVVPEVESTAKPDKPIVPEVQPTAIPDIPIAPEEIAKSDEPVVTEIEPTATPERTVVPEVEPTDKPVVPEVEPTDKPVVPEVEPTDKPVSPEVEPTDKPVVPEVEPTAKPDKPVVPEVEPTDKPVVPEDEPTAKPDKPVVPESEPTSIPVAPSVTTVAIPAALTSKPMALSTVPTTVSTTVQTTVPTTMPTPLITADTFCFLYPDICGNGVCVDDETQPSFHRCDCDPGYTDERGMCVAITTTPMPTTPTPPPATTEAADSFCFLYPDICGNGVCVDDETQPSFHRCDCDPGYTDERGMCVALTTTPMPTTPTTTPTTTEAAVQYCTLNPGVCGSGVCVDDRSRPSSYRCDCDLGYEEQNGTCVDVDECTYAESCPGPGEVCVNFPSTYECNCRDGYQYDSEGNCISCPVCSDSLPSGFEQKFCAANYVYGAKKRGDGMLRILIELRQRENRVTETRYISPIINPQCVCDEFTYGDRILIVTTMEKVEIERLRRRTIETVDLGGAYIVPLKGSTKDQLNDARSAGCP</sequence>
<evidence type="ECO:0000256" key="11">
    <source>
        <dbReference type="SAM" id="SignalP"/>
    </source>
</evidence>
<dbReference type="SUPFAM" id="SSF49410">
    <property type="entry name" value="Alpha-macroglobulin receptor domain"/>
    <property type="match status" value="1"/>
</dbReference>
<dbReference type="Pfam" id="PF17791">
    <property type="entry name" value="MG3"/>
    <property type="match status" value="1"/>
</dbReference>
<dbReference type="KEGG" id="aplc:110981687"/>
<evidence type="ECO:0000256" key="10">
    <source>
        <dbReference type="SAM" id="MobiDB-lite"/>
    </source>
</evidence>
<dbReference type="Gene3D" id="2.60.40.1940">
    <property type="match status" value="1"/>
</dbReference>
<dbReference type="SMART" id="SM00179">
    <property type="entry name" value="EGF_CA"/>
    <property type="match status" value="4"/>
</dbReference>
<dbReference type="Gene3D" id="2.60.120.1540">
    <property type="match status" value="1"/>
</dbReference>
<dbReference type="SMART" id="SM01360">
    <property type="entry name" value="A2M"/>
    <property type="match status" value="1"/>
</dbReference>
<feature type="region of interest" description="Disordered" evidence="10">
    <location>
        <begin position="1510"/>
        <end position="1855"/>
    </location>
</feature>
<dbReference type="SMART" id="SM01359">
    <property type="entry name" value="A2M_N_2"/>
    <property type="match status" value="1"/>
</dbReference>
<dbReference type="InterPro" id="IPR040839">
    <property type="entry name" value="MG4"/>
</dbReference>
<comment type="caution">
    <text evidence="9">Lacks conserved residue(s) required for the propagation of feature annotation.</text>
</comment>
<gene>
    <name evidence="14" type="primary">LOC110981687</name>
</gene>
<dbReference type="PROSITE" id="PS01187">
    <property type="entry name" value="EGF_CA"/>
    <property type="match status" value="1"/>
</dbReference>
<dbReference type="FunFam" id="2.60.40.1930:FF:000001">
    <property type="entry name" value="CD109 isoform 3"/>
    <property type="match status" value="1"/>
</dbReference>
<dbReference type="GO" id="GO:0004867">
    <property type="term" value="F:serine-type endopeptidase inhibitor activity"/>
    <property type="evidence" value="ECO:0007669"/>
    <property type="project" value="UniProtKB-KW"/>
</dbReference>
<dbReference type="GO" id="GO:0005615">
    <property type="term" value="C:extracellular space"/>
    <property type="evidence" value="ECO:0007669"/>
    <property type="project" value="InterPro"/>
</dbReference>
<dbReference type="InterPro" id="IPR001599">
    <property type="entry name" value="Macroglobln_a2"/>
</dbReference>
<feature type="compositionally biased region" description="Basic and acidic residues" evidence="10">
    <location>
        <begin position="1516"/>
        <end position="1654"/>
    </location>
</feature>
<dbReference type="Pfam" id="PF07677">
    <property type="entry name" value="A2M_recep"/>
    <property type="match status" value="1"/>
</dbReference>
<dbReference type="InterPro" id="IPR002890">
    <property type="entry name" value="MG2"/>
</dbReference>
<dbReference type="InterPro" id="IPR001881">
    <property type="entry name" value="EGF-like_Ca-bd_dom"/>
</dbReference>
<dbReference type="PROSITE" id="PS00477">
    <property type="entry name" value="ALPHA_2_MACROGLOBULIN"/>
    <property type="match status" value="1"/>
</dbReference>
<evidence type="ECO:0000256" key="3">
    <source>
        <dbReference type="ARBA" id="ARBA00022525"/>
    </source>
</evidence>
<feature type="compositionally biased region" description="Low complexity" evidence="10">
    <location>
        <begin position="1655"/>
        <end position="1673"/>
    </location>
</feature>
<dbReference type="InterPro" id="IPR050473">
    <property type="entry name" value="A2M/Complement_sys"/>
</dbReference>
<evidence type="ECO:0000313" key="13">
    <source>
        <dbReference type="Proteomes" id="UP000694845"/>
    </source>
</evidence>
<dbReference type="InterPro" id="IPR011625">
    <property type="entry name" value="A2M_N_BRD"/>
</dbReference>
<feature type="compositionally biased region" description="Low complexity" evidence="10">
    <location>
        <begin position="1730"/>
        <end position="1741"/>
    </location>
</feature>
<dbReference type="CDD" id="cd00054">
    <property type="entry name" value="EGF_CA"/>
    <property type="match status" value="1"/>
</dbReference>
<dbReference type="InterPro" id="IPR018097">
    <property type="entry name" value="EGF_Ca-bd_CS"/>
</dbReference>
<dbReference type="InterPro" id="IPR009048">
    <property type="entry name" value="A-macroglobulin_rcpt-bd"/>
</dbReference>
<accession>A0A8B7YRT0</accession>
<dbReference type="Gene3D" id="2.60.40.10">
    <property type="entry name" value="Immunoglobulins"/>
    <property type="match status" value="2"/>
</dbReference>
<dbReference type="SUPFAM" id="SSF81296">
    <property type="entry name" value="E set domains"/>
    <property type="match status" value="1"/>
</dbReference>
<dbReference type="Pfam" id="PF01835">
    <property type="entry name" value="MG2"/>
    <property type="match status" value="1"/>
</dbReference>